<evidence type="ECO:0000313" key="1">
    <source>
        <dbReference type="EMBL" id="OXA77421.1"/>
    </source>
</evidence>
<name>A0ABX4BMA3_FLAFR</name>
<dbReference type="EMBL" id="MUGV01000028">
    <property type="protein sequence ID" value="OXA77421.1"/>
    <property type="molecule type" value="Genomic_DNA"/>
</dbReference>
<evidence type="ECO:0000313" key="2">
    <source>
        <dbReference type="Proteomes" id="UP000198382"/>
    </source>
</evidence>
<gene>
    <name evidence="1" type="ORF">B0A65_16365</name>
</gene>
<dbReference type="Proteomes" id="UP000198382">
    <property type="component" value="Unassembled WGS sequence"/>
</dbReference>
<dbReference type="SUPFAM" id="SSF51206">
    <property type="entry name" value="cAMP-binding domain-like"/>
    <property type="match status" value="1"/>
</dbReference>
<dbReference type="Gene3D" id="2.60.120.10">
    <property type="entry name" value="Jelly Rolls"/>
    <property type="match status" value="1"/>
</dbReference>
<evidence type="ECO:0008006" key="3">
    <source>
        <dbReference type="Google" id="ProtNLM"/>
    </source>
</evidence>
<organism evidence="1 2">
    <name type="scientific">Flavobacterium frigidimaris</name>
    <dbReference type="NCBI Taxonomy" id="262320"/>
    <lineage>
        <taxon>Bacteria</taxon>
        <taxon>Pseudomonadati</taxon>
        <taxon>Bacteroidota</taxon>
        <taxon>Flavobacteriia</taxon>
        <taxon>Flavobacteriales</taxon>
        <taxon>Flavobacteriaceae</taxon>
        <taxon>Flavobacterium</taxon>
    </lineage>
</organism>
<keyword evidence="2" id="KW-1185">Reference proteome</keyword>
<protein>
    <recommendedName>
        <fullName evidence="3">cAMP-binding domain of CRP or a regulatory subunit of cAMP-dependent protein kinases</fullName>
    </recommendedName>
</protein>
<proteinExistence type="predicted"/>
<dbReference type="InterPro" id="IPR018490">
    <property type="entry name" value="cNMP-bd_dom_sf"/>
</dbReference>
<dbReference type="InterPro" id="IPR014710">
    <property type="entry name" value="RmlC-like_jellyroll"/>
</dbReference>
<reference evidence="1 2" key="1">
    <citation type="submission" date="2016-11" db="EMBL/GenBank/DDBJ databases">
        <title>Whole genomes of Flavobacteriaceae.</title>
        <authorList>
            <person name="Stine C."/>
            <person name="Li C."/>
            <person name="Tadesse D."/>
        </authorList>
    </citation>
    <scope>NUCLEOTIDE SEQUENCE [LARGE SCALE GENOMIC DNA]</scope>
    <source>
        <strain evidence="1 2">DSM 15937</strain>
    </source>
</reference>
<sequence>MLPNGIIEPIRLKFKNQLPEEFLEELQNNAQFIKLKKGEILFSNYTKKNQTFVIIEGSLVRFITTPQGEDRATMFHTETFFPMIGSSVTEKESSDLSYYIIANENAQLVEFNRDFAIYCVEKYSFLAKTTFLTTIEQLQTHHLIQNHLIALSSIDFFQWFLKHYSFIFGQFQSQDIASFMGITPAWFSKLKRRTIQK</sequence>
<dbReference type="RefSeq" id="WP_074662852.1">
    <property type="nucleotide sequence ID" value="NZ_MUGV01000028.1"/>
</dbReference>
<accession>A0ABX4BMA3</accession>
<comment type="caution">
    <text evidence="1">The sequence shown here is derived from an EMBL/GenBank/DDBJ whole genome shotgun (WGS) entry which is preliminary data.</text>
</comment>